<name>A0A9W3CVJ9_RAPSA</name>
<organism evidence="2 3">
    <name type="scientific">Raphanus sativus</name>
    <name type="common">Radish</name>
    <name type="synonym">Raphanus raphanistrum var. sativus</name>
    <dbReference type="NCBI Taxonomy" id="3726"/>
    <lineage>
        <taxon>Eukaryota</taxon>
        <taxon>Viridiplantae</taxon>
        <taxon>Streptophyta</taxon>
        <taxon>Embryophyta</taxon>
        <taxon>Tracheophyta</taxon>
        <taxon>Spermatophyta</taxon>
        <taxon>Magnoliopsida</taxon>
        <taxon>eudicotyledons</taxon>
        <taxon>Gunneridae</taxon>
        <taxon>Pentapetalae</taxon>
        <taxon>rosids</taxon>
        <taxon>malvids</taxon>
        <taxon>Brassicales</taxon>
        <taxon>Brassicaceae</taxon>
        <taxon>Brassiceae</taxon>
        <taxon>Raphanus</taxon>
    </lineage>
</organism>
<dbReference type="GeneID" id="130505060"/>
<feature type="compositionally biased region" description="Basic and acidic residues" evidence="1">
    <location>
        <begin position="316"/>
        <end position="341"/>
    </location>
</feature>
<dbReference type="Proteomes" id="UP000504610">
    <property type="component" value="Unplaced"/>
</dbReference>
<sequence length="356" mass="41507">MVGETPGQSQMAKKSQHLTALQEVEQIAQLRKRRKAQGQRPQPGERRFGDAPEAVYVEPKPPDPSRINKNPNSKTPKLNVVNSHFDYNSFANKVELFKFSGKRGYLRWERNLDEWFHYNNILKEERLSYAIEHLKGDAFKWWVQEVDDRWFYKEPTIKTWGELKKAMRYEFAPDFTTSQIKEKYPRRYPTHGSQEAREDVPKGGHRSLIHQDQIRPSRRPTVFYDKYQLNEVPKTMEKKGFVSQDTLARLKEKSDKPIFQEKAKVSPILDKFVYESSPTGISHLSLSKDVKAGTEVQRNTISTSLLDSKNFQDLCPRSKEISNPKKEEAPSQDKSSNSKDLKEQICYKCHKKGHFA</sequence>
<accession>A0A9W3CVJ9</accession>
<dbReference type="KEGG" id="rsz:130505060"/>
<evidence type="ECO:0000313" key="3">
    <source>
        <dbReference type="RefSeq" id="XP_056855647.1"/>
    </source>
</evidence>
<keyword evidence="2" id="KW-1185">Reference proteome</keyword>
<feature type="region of interest" description="Disordered" evidence="1">
    <location>
        <begin position="1"/>
        <end position="75"/>
    </location>
</feature>
<feature type="compositionally biased region" description="Polar residues" evidence="1">
    <location>
        <begin position="1"/>
        <end position="19"/>
    </location>
</feature>
<dbReference type="OrthoDB" id="1114112at2759"/>
<dbReference type="RefSeq" id="XP_056855647.1">
    <property type="nucleotide sequence ID" value="XM_056999667.1"/>
</dbReference>
<evidence type="ECO:0000256" key="1">
    <source>
        <dbReference type="SAM" id="MobiDB-lite"/>
    </source>
</evidence>
<dbReference type="AlphaFoldDB" id="A0A9W3CVJ9"/>
<proteinExistence type="predicted"/>
<feature type="non-terminal residue" evidence="3">
    <location>
        <position position="356"/>
    </location>
</feature>
<evidence type="ECO:0000313" key="2">
    <source>
        <dbReference type="Proteomes" id="UP000504610"/>
    </source>
</evidence>
<reference evidence="3" key="1">
    <citation type="submission" date="2025-08" db="UniProtKB">
        <authorList>
            <consortium name="RefSeq"/>
        </authorList>
    </citation>
    <scope>IDENTIFICATION</scope>
    <source>
        <tissue evidence="3">Leaf</tissue>
    </source>
</reference>
<protein>
    <submittedName>
        <fullName evidence="3">Uncharacterized protein LOC130505060</fullName>
    </submittedName>
</protein>
<gene>
    <name evidence="3" type="primary">LOC130505060</name>
</gene>
<feature type="region of interest" description="Disordered" evidence="1">
    <location>
        <begin position="315"/>
        <end position="341"/>
    </location>
</feature>